<dbReference type="PANTHER" id="PTHR43179">
    <property type="entry name" value="RHAMNOSYLTRANSFERASE WBBL"/>
    <property type="match status" value="1"/>
</dbReference>
<dbReference type="GO" id="GO:0016740">
    <property type="term" value="F:transferase activity"/>
    <property type="evidence" value="ECO:0007669"/>
    <property type="project" value="UniProtKB-KW"/>
</dbReference>
<dbReference type="Pfam" id="PF00535">
    <property type="entry name" value="Glycos_transf_2"/>
    <property type="match status" value="1"/>
</dbReference>
<dbReference type="RefSeq" id="WP_013334419.1">
    <property type="nucleotide sequence ID" value="NC_014533.1"/>
</dbReference>
<feature type="domain" description="Glycosyltransferase 2-like" evidence="1">
    <location>
        <begin position="10"/>
        <end position="138"/>
    </location>
</feature>
<dbReference type="AlphaFoldDB" id="E0UL39"/>
<protein>
    <submittedName>
        <fullName evidence="2">Glycosyl transferase family 2</fullName>
    </submittedName>
</protein>
<geneLocation type="plasmid" evidence="2 3">
    <name>Cy782201</name>
</geneLocation>
<gene>
    <name evidence="2" type="ordered locus">Cyan7822_5814</name>
</gene>
<dbReference type="Gene3D" id="3.90.550.10">
    <property type="entry name" value="Spore Coat Polysaccharide Biosynthesis Protein SpsA, Chain A"/>
    <property type="match status" value="1"/>
</dbReference>
<dbReference type="Proteomes" id="UP000008206">
    <property type="component" value="Plasmid Cy782201"/>
</dbReference>
<dbReference type="CAZy" id="GT2">
    <property type="family name" value="Glycosyltransferase Family 2"/>
</dbReference>
<keyword evidence="2" id="KW-0614">Plasmid</keyword>
<dbReference type="EMBL" id="CP002199">
    <property type="protein sequence ID" value="ADN17669.1"/>
    <property type="molecule type" value="Genomic_DNA"/>
</dbReference>
<keyword evidence="2" id="KW-0808">Transferase</keyword>
<organism evidence="2 3">
    <name type="scientific">Gloeothece verrucosa (strain PCC 7822)</name>
    <name type="common">Cyanothece sp. (strain PCC 7822)</name>
    <dbReference type="NCBI Taxonomy" id="497965"/>
    <lineage>
        <taxon>Bacteria</taxon>
        <taxon>Bacillati</taxon>
        <taxon>Cyanobacteriota</taxon>
        <taxon>Cyanophyceae</taxon>
        <taxon>Oscillatoriophycideae</taxon>
        <taxon>Chroococcales</taxon>
        <taxon>Aphanothecaceae</taxon>
        <taxon>Gloeothece</taxon>
        <taxon>Gloeothece verrucosa</taxon>
    </lineage>
</organism>
<evidence type="ECO:0000313" key="3">
    <source>
        <dbReference type="Proteomes" id="UP000008206"/>
    </source>
</evidence>
<dbReference type="KEGG" id="cyj:Cyan7822_5814"/>
<name>E0UL39_GLOV7</name>
<dbReference type="SUPFAM" id="SSF53448">
    <property type="entry name" value="Nucleotide-diphospho-sugar transferases"/>
    <property type="match status" value="1"/>
</dbReference>
<dbReference type="PANTHER" id="PTHR43179:SF7">
    <property type="entry name" value="RHAMNOSYLTRANSFERASE WBBL"/>
    <property type="match status" value="1"/>
</dbReference>
<reference evidence="3" key="1">
    <citation type="journal article" date="2011" name="MBio">
        <title>Novel metabolic attributes of the genus Cyanothece, comprising a group of unicellular nitrogen-fixing Cyanobacteria.</title>
        <authorList>
            <person name="Bandyopadhyay A."/>
            <person name="Elvitigala T."/>
            <person name="Welsh E."/>
            <person name="Stockel J."/>
            <person name="Liberton M."/>
            <person name="Min H."/>
            <person name="Sherman L.A."/>
            <person name="Pakrasi H.B."/>
        </authorList>
    </citation>
    <scope>NUCLEOTIDE SEQUENCE [LARGE SCALE GENOMIC DNA]</scope>
    <source>
        <strain evidence="3">PCC 7822</strain>
        <plasmid evidence="3">Cy782201</plasmid>
    </source>
</reference>
<proteinExistence type="predicted"/>
<dbReference type="InterPro" id="IPR001173">
    <property type="entry name" value="Glyco_trans_2-like"/>
</dbReference>
<keyword evidence="3" id="KW-1185">Reference proteome</keyword>
<dbReference type="HOGENOM" id="CLU_023845_0_5_3"/>
<dbReference type="InterPro" id="IPR029044">
    <property type="entry name" value="Nucleotide-diphossugar_trans"/>
</dbReference>
<dbReference type="OrthoDB" id="9813495at2"/>
<evidence type="ECO:0000259" key="1">
    <source>
        <dbReference type="Pfam" id="PF00535"/>
    </source>
</evidence>
<sequence length="325" mass="36412">MSSHSNLVQVAIVNYRTPELTIDCLQSLVSEIGSLPGTKVVVVDNNSGDNSVEKIEEAITANGWQNWASVLASDYNGGYAYGNNLVIRSALTSANPPDYFMILNPDTQVRAGALKMLVDFLEEHPHAGIAGACVEGENGYAYQIAFRFPSILGEFERGLRLGIVSKLLSKWVVAQEMRDDEPTEVDWVSGGTMMIRRQVFESAGLMDEDYFLYYEETDFCLQAKRAGWSSWHIPYSRIMHIGGQSSGITAPGTPKRLPQYWFNSRRRYFLKNYGLLYSILADAAWLSGYTLWRLRRLIQSKPDSDPPYLLIDSFSNSVFLKGGTL</sequence>
<evidence type="ECO:0000313" key="2">
    <source>
        <dbReference type="EMBL" id="ADN17669.1"/>
    </source>
</evidence>
<accession>E0UL39</accession>
<dbReference type="CDD" id="cd04186">
    <property type="entry name" value="GT_2_like_c"/>
    <property type="match status" value="1"/>
</dbReference>